<gene>
    <name evidence="1" type="ORF">RPMA_12360</name>
</gene>
<reference evidence="1 2" key="1">
    <citation type="submission" date="2019-02" db="EMBL/GenBank/DDBJ databases">
        <title>Emended description of the genus Rhodopseudomonas and description of Rhodopseudomonas albus sp. nov., a non-phototrophic, heavy-metal-tolerant bacterium isolated from garden soil.</title>
        <authorList>
            <person name="Bao Z."/>
            <person name="Cao W.W."/>
            <person name="Sato Y."/>
            <person name="Nishizawa T."/>
            <person name="Zhao J."/>
            <person name="Guo Y."/>
            <person name="Ohta H."/>
        </authorList>
    </citation>
    <scope>NUCLEOTIDE SEQUENCE [LARGE SCALE GENOMIC DNA]</scope>
    <source>
        <strain evidence="1 2">SK50-23</strain>
    </source>
</reference>
<dbReference type="EMBL" id="CP036498">
    <property type="protein sequence ID" value="QUS39540.1"/>
    <property type="molecule type" value="Genomic_DNA"/>
</dbReference>
<dbReference type="Proteomes" id="UP000682843">
    <property type="component" value="Chromosome"/>
</dbReference>
<proteinExistence type="predicted"/>
<evidence type="ECO:0000313" key="1">
    <source>
        <dbReference type="EMBL" id="QUS39540.1"/>
    </source>
</evidence>
<sequence>MDALAPTKKITSSDIRVALMSYYAPPSHRVFFEVSNDTGAKASRWIDAVAVGIWPSTGHEIVGIEIKVSRSDWQRELKEPAKAQSLMKYCTRWFLACPDGMVKPDELPATWGLLTYKDGAIRSKVQAKLLEPEPLTAGFMMAVLRNANAVDMEMVHKLVQQSNAKLMAENEARISREVQNRARDIDSRRKRIDEMAAKLEAVTGAHPSDWTFDDAALGAAYRLLKATGLHEISGWGQTIPGILSNLKAAEASLTSFQERFAEVASVATEKNIAGTTAA</sequence>
<evidence type="ECO:0000313" key="2">
    <source>
        <dbReference type="Proteomes" id="UP000682843"/>
    </source>
</evidence>
<protein>
    <submittedName>
        <fullName evidence="1">Uncharacterized protein</fullName>
    </submittedName>
</protein>
<name>A0ABX8AB44_9BRAD</name>
<keyword evidence="2" id="KW-1185">Reference proteome</keyword>
<dbReference type="RefSeq" id="WP_211913085.1">
    <property type="nucleotide sequence ID" value="NZ_CP036498.1"/>
</dbReference>
<accession>A0ABX8AB44</accession>
<organism evidence="1 2">
    <name type="scientific">Tardiphaga alba</name>
    <dbReference type="NCBI Taxonomy" id="340268"/>
    <lineage>
        <taxon>Bacteria</taxon>
        <taxon>Pseudomonadati</taxon>
        <taxon>Pseudomonadota</taxon>
        <taxon>Alphaproteobacteria</taxon>
        <taxon>Hyphomicrobiales</taxon>
        <taxon>Nitrobacteraceae</taxon>
        <taxon>Tardiphaga</taxon>
    </lineage>
</organism>